<keyword evidence="9" id="KW-0325">Glycoprotein</keyword>
<evidence type="ECO:0000256" key="10">
    <source>
        <dbReference type="RuleBase" id="RU366035"/>
    </source>
</evidence>
<evidence type="ECO:0000256" key="8">
    <source>
        <dbReference type="ARBA" id="ARBA00023136"/>
    </source>
</evidence>
<comment type="caution">
    <text evidence="10">Lacks conserved residue(s) required for the propagation of feature annotation.</text>
</comment>
<keyword evidence="6 10" id="KW-0184">Conjugation</keyword>
<dbReference type="EMBL" id="JAAAHY010000035">
    <property type="protein sequence ID" value="KAF9968159.1"/>
    <property type="molecule type" value="Genomic_DNA"/>
</dbReference>
<comment type="function">
    <text evidence="1 10">Involved in cell fusion during mating by stabilizing the plasma membrane fusion event.</text>
</comment>
<keyword evidence="5 10" id="KW-0812">Transmembrane</keyword>
<evidence type="ECO:0000313" key="11">
    <source>
        <dbReference type="EMBL" id="KAF9968159.1"/>
    </source>
</evidence>
<evidence type="ECO:0000256" key="5">
    <source>
        <dbReference type="ARBA" id="ARBA00022692"/>
    </source>
</evidence>
<dbReference type="GO" id="GO:0032220">
    <property type="term" value="P:plasma membrane fusion involved in cytogamy"/>
    <property type="evidence" value="ECO:0007669"/>
    <property type="project" value="TreeGrafter"/>
</dbReference>
<evidence type="ECO:0000256" key="4">
    <source>
        <dbReference type="ARBA" id="ARBA00010780"/>
    </source>
</evidence>
<organism evidence="11 12">
    <name type="scientific">Mortierella alpina</name>
    <name type="common">Oleaginous fungus</name>
    <name type="synonym">Mortierella renispora</name>
    <dbReference type="NCBI Taxonomy" id="64518"/>
    <lineage>
        <taxon>Eukaryota</taxon>
        <taxon>Fungi</taxon>
        <taxon>Fungi incertae sedis</taxon>
        <taxon>Mucoromycota</taxon>
        <taxon>Mortierellomycotina</taxon>
        <taxon>Mortierellomycetes</taxon>
        <taxon>Mortierellales</taxon>
        <taxon>Mortierellaceae</taxon>
        <taxon>Mortierella</taxon>
    </lineage>
</organism>
<dbReference type="GO" id="GO:0043332">
    <property type="term" value="C:mating projection tip"/>
    <property type="evidence" value="ECO:0007669"/>
    <property type="project" value="UniProtKB-UniRule"/>
</dbReference>
<feature type="transmembrane region" description="Helical" evidence="10">
    <location>
        <begin position="582"/>
        <end position="601"/>
    </location>
</feature>
<keyword evidence="8 10" id="KW-0472">Membrane</keyword>
<reference evidence="11" key="1">
    <citation type="journal article" date="2020" name="Fungal Divers.">
        <title>Resolving the Mortierellaceae phylogeny through synthesis of multi-gene phylogenetics and phylogenomics.</title>
        <authorList>
            <person name="Vandepol N."/>
            <person name="Liber J."/>
            <person name="Desiro A."/>
            <person name="Na H."/>
            <person name="Kennedy M."/>
            <person name="Barry K."/>
            <person name="Grigoriev I.V."/>
            <person name="Miller A.N."/>
            <person name="O'Donnell K."/>
            <person name="Stajich J.E."/>
            <person name="Bonito G."/>
        </authorList>
    </citation>
    <scope>NUCLEOTIDE SEQUENCE</scope>
    <source>
        <strain evidence="11">CK1249</strain>
    </source>
</reference>
<proteinExistence type="inferred from homology"/>
<dbReference type="AlphaFoldDB" id="A0A9P6JE61"/>
<comment type="subcellular location">
    <subcellularLocation>
        <location evidence="3">Cell envelope</location>
    </subcellularLocation>
    <subcellularLocation>
        <location evidence="10">Cell membrane</location>
        <topology evidence="10">Multi-pass membrane protein</topology>
    </subcellularLocation>
    <subcellularLocation>
        <location evidence="2">Endomembrane system</location>
        <topology evidence="2">Multi-pass membrane protein</topology>
    </subcellularLocation>
</comment>
<dbReference type="PANTHER" id="PTHR31030">
    <property type="entry name" value="PLASMA MEMBRANE FUSION PROTEIN PRM1"/>
    <property type="match status" value="1"/>
</dbReference>
<keyword evidence="7 10" id="KW-1133">Transmembrane helix</keyword>
<evidence type="ECO:0000256" key="1">
    <source>
        <dbReference type="ARBA" id="ARBA00002512"/>
    </source>
</evidence>
<dbReference type="PANTHER" id="PTHR31030:SF1">
    <property type="entry name" value="PLASMA MEMBRANE FUSION PROTEIN PRM1"/>
    <property type="match status" value="1"/>
</dbReference>
<comment type="similarity">
    <text evidence="4 10">Belongs to the PRM1 family.</text>
</comment>
<keyword evidence="12" id="KW-1185">Reference proteome</keyword>
<gene>
    <name evidence="11" type="primary">PRM1</name>
    <name evidence="11" type="ORF">BGZ70_006279</name>
</gene>
<comment type="caution">
    <text evidence="11">The sequence shown here is derived from an EMBL/GenBank/DDBJ whole genome shotgun (WGS) entry which is preliminary data.</text>
</comment>
<dbReference type="GO" id="GO:0012505">
    <property type="term" value="C:endomembrane system"/>
    <property type="evidence" value="ECO:0007669"/>
    <property type="project" value="UniProtKB-SubCell"/>
</dbReference>
<evidence type="ECO:0000313" key="12">
    <source>
        <dbReference type="Proteomes" id="UP000738359"/>
    </source>
</evidence>
<evidence type="ECO:0000256" key="3">
    <source>
        <dbReference type="ARBA" id="ARBA00004196"/>
    </source>
</evidence>
<sequence>MESDTNASTAIPIHAQAQTVNAAAVPMPFSMDSTGGSTHQFLGLRAKLSRALATPTNVFVLYSAYQLYRNRDSITSFTSRAKEAVASDCYALEQSTNSMAALPRFAAEGVVHGLVTALQTTISQIGYGLDVVLNGFLAALEVMVTLLTSIWRCFLENLSNSGIPLLSEIGNGGVQAIDQINQAMLSILEKPFSELSGVIRQHMADPRIELSVHIEDITTPHIAFCAEKLDFAAVDKLGVEMRCWILYAAVALLVAAVGMTACNAVMISYEHTRWSAQLARIRQKLEDFHFAEESRLSQEVVGERKFLMAEQDALRMVNTARHPLLSDFLDWFSRRLLRMKEHSAQRFIWFGYYIAHPPAVACLLIGLFGLIFTYSQLVMIDYSRSHARPILATALDDLSDVIQSLVTREIQNASKAFALSTNVALSQLESGLNDNVFGSIVKSAGELGAGLKAVQETMIQGIQAVFGEGAFSLLVLSVLQCLFFKKLAVIESGLVWLQENANIRLPRLSEHVLVPEPTELYNLITNIMADRMPGPSSSPSLPSDRLSEGAGGYLQRGIRIAEDSVSEVLDLYESEVSKDLPIYYSLVGIWYLLLAMGLVGTRGLKTNI</sequence>
<keyword evidence="10" id="KW-1003">Cell membrane</keyword>
<feature type="transmembrane region" description="Helical" evidence="10">
    <location>
        <begin position="244"/>
        <end position="267"/>
    </location>
</feature>
<dbReference type="Proteomes" id="UP000738359">
    <property type="component" value="Unassembled WGS sequence"/>
</dbReference>
<dbReference type="GO" id="GO:0005886">
    <property type="term" value="C:plasma membrane"/>
    <property type="evidence" value="ECO:0007669"/>
    <property type="project" value="UniProtKB-SubCell"/>
</dbReference>
<evidence type="ECO:0000256" key="2">
    <source>
        <dbReference type="ARBA" id="ARBA00004127"/>
    </source>
</evidence>
<evidence type="ECO:0000256" key="7">
    <source>
        <dbReference type="ARBA" id="ARBA00022989"/>
    </source>
</evidence>
<name>A0A9P6JE61_MORAP</name>
<evidence type="ECO:0000256" key="6">
    <source>
        <dbReference type="ARBA" id="ARBA00022971"/>
    </source>
</evidence>
<feature type="transmembrane region" description="Helical" evidence="10">
    <location>
        <begin position="347"/>
        <end position="374"/>
    </location>
</feature>
<dbReference type="OrthoDB" id="10248838at2759"/>
<protein>
    <recommendedName>
        <fullName evidence="10">Plasma membrane fusion protein PRM1</fullName>
    </recommendedName>
</protein>
<dbReference type="InterPro" id="IPR026777">
    <property type="entry name" value="PRM1"/>
</dbReference>
<evidence type="ECO:0000256" key="9">
    <source>
        <dbReference type="ARBA" id="ARBA00023180"/>
    </source>
</evidence>
<accession>A0A9P6JE61</accession>